<keyword evidence="2" id="KW-0723">Serine/threonine-protein kinase</keyword>
<keyword evidence="4" id="KW-0547">Nucleotide-binding</keyword>
<dbReference type="InterPro" id="IPR050823">
    <property type="entry name" value="Plant_Ser_Thr_Prot_Kinase"/>
</dbReference>
<dbReference type="Gene3D" id="1.10.510.10">
    <property type="entry name" value="Transferase(Phosphotransferase) domain 1"/>
    <property type="match status" value="1"/>
</dbReference>
<dbReference type="OrthoDB" id="4062651at2759"/>
<evidence type="ECO:0000256" key="7">
    <source>
        <dbReference type="ARBA" id="ARBA00022840"/>
    </source>
</evidence>
<evidence type="ECO:0000256" key="8">
    <source>
        <dbReference type="SAM" id="MobiDB-lite"/>
    </source>
</evidence>
<dbReference type="KEGG" id="egu:105058620"/>
<dbReference type="FunFam" id="3.30.200.20:FF:000228">
    <property type="entry name" value="Serine/threonine-protein kinase BIK1"/>
    <property type="match status" value="1"/>
</dbReference>
<dbReference type="GO" id="GO:0006952">
    <property type="term" value="P:defense response"/>
    <property type="evidence" value="ECO:0007669"/>
    <property type="project" value="UniProtKB-KW"/>
</dbReference>
<accession>A0A6I9SHY0</accession>
<evidence type="ECO:0000313" key="11">
    <source>
        <dbReference type="RefSeq" id="XP_010939901.1"/>
    </source>
</evidence>
<evidence type="ECO:0000313" key="10">
    <source>
        <dbReference type="Proteomes" id="UP000504607"/>
    </source>
</evidence>
<dbReference type="Gene3D" id="3.30.200.20">
    <property type="entry name" value="Phosphorylase Kinase, domain 1"/>
    <property type="match status" value="1"/>
</dbReference>
<feature type="domain" description="Protein kinase" evidence="9">
    <location>
        <begin position="85"/>
        <end position="366"/>
    </location>
</feature>
<gene>
    <name evidence="11" type="primary">LOC105058620</name>
</gene>
<dbReference type="PROSITE" id="PS50011">
    <property type="entry name" value="PROTEIN_KINASE_DOM"/>
    <property type="match status" value="1"/>
</dbReference>
<evidence type="ECO:0000256" key="2">
    <source>
        <dbReference type="ARBA" id="ARBA00022527"/>
    </source>
</evidence>
<evidence type="ECO:0000256" key="4">
    <source>
        <dbReference type="ARBA" id="ARBA00022741"/>
    </source>
</evidence>
<dbReference type="FunCoup" id="A0A6I9SHY0">
    <property type="interactions" value="1125"/>
</dbReference>
<dbReference type="CDD" id="cd14066">
    <property type="entry name" value="STKc_IRAK"/>
    <property type="match status" value="1"/>
</dbReference>
<keyword evidence="6" id="KW-0611">Plant defense</keyword>
<feature type="region of interest" description="Disordered" evidence="8">
    <location>
        <begin position="387"/>
        <end position="442"/>
    </location>
</feature>
<dbReference type="InterPro" id="IPR008271">
    <property type="entry name" value="Ser/Thr_kinase_AS"/>
</dbReference>
<sequence>MSRKESKASWRTLLAMCCGRVDEGPSVRRPKKLVAKQKSLQSRLSFSDLSNSTGMLSPEDISISLVGSNLYVFTLSELKVATQGFSMSNFLGEGGFGPVYKGFVDEKVKPGLKAQSVAVKLLDLEGVQGHKEWLAEVIFLGQLRHPHLVKLIGYCCEDKHRLLVYEFMARGSLENHLFKKFLASLPWLTRLKIAAGAARGLTFLHETEKPVIYRDFKASNILLDSDYKAKLSDFGLAKDGPEGDDTHVSTRVMGTEGYAAPEYILTGHLTAKSDVYSFGVVLLELLTGRRSVDKTRPSREQNLVEWARPCLNDARKLNRIMDPCLVGQYSTKCAQKAAAVAYQCLSQNPKSRPQMSTIVKTLEPLLEMDDMPIGPFIYTVSVENGKVEDSEKSQVKENGHHHHGHRHKLRAPRSGSHSEPLCRDGGNGQYRNSPRHLQESRS</sequence>
<keyword evidence="7" id="KW-0067">ATP-binding</keyword>
<protein>
    <recommendedName>
        <fullName evidence="1">non-specific serine/threonine protein kinase</fullName>
        <ecNumber evidence="1">2.7.11.1</ecNumber>
    </recommendedName>
</protein>
<dbReference type="InParanoid" id="A0A6I9SHY0"/>
<dbReference type="InterPro" id="IPR011009">
    <property type="entry name" value="Kinase-like_dom_sf"/>
</dbReference>
<dbReference type="FunFam" id="1.10.510.10:FF:000258">
    <property type="entry name" value="Probable serine/threonine-protein kinase PBL8"/>
    <property type="match status" value="1"/>
</dbReference>
<dbReference type="Pfam" id="PF07714">
    <property type="entry name" value="PK_Tyr_Ser-Thr"/>
    <property type="match status" value="1"/>
</dbReference>
<evidence type="ECO:0000259" key="9">
    <source>
        <dbReference type="PROSITE" id="PS50011"/>
    </source>
</evidence>
<dbReference type="GO" id="GO:0004674">
    <property type="term" value="F:protein serine/threonine kinase activity"/>
    <property type="evidence" value="ECO:0007669"/>
    <property type="project" value="UniProtKB-KW"/>
</dbReference>
<keyword evidence="10" id="KW-1185">Reference proteome</keyword>
<dbReference type="GeneID" id="105058620"/>
<dbReference type="PANTHER" id="PTHR45621">
    <property type="entry name" value="OS01G0588500 PROTEIN-RELATED"/>
    <property type="match status" value="1"/>
</dbReference>
<dbReference type="Proteomes" id="UP000504607">
    <property type="component" value="Chromosome 15"/>
</dbReference>
<dbReference type="AlphaFoldDB" id="A0A6I9SHY0"/>
<dbReference type="SUPFAM" id="SSF56112">
    <property type="entry name" value="Protein kinase-like (PK-like)"/>
    <property type="match status" value="1"/>
</dbReference>
<feature type="compositionally biased region" description="Basic residues" evidence="8">
    <location>
        <begin position="399"/>
        <end position="411"/>
    </location>
</feature>
<reference evidence="11" key="1">
    <citation type="submission" date="2025-08" db="UniProtKB">
        <authorList>
            <consortium name="RefSeq"/>
        </authorList>
    </citation>
    <scope>IDENTIFICATION</scope>
</reference>
<keyword evidence="5 11" id="KW-0418">Kinase</keyword>
<dbReference type="PROSITE" id="PS00108">
    <property type="entry name" value="PROTEIN_KINASE_ST"/>
    <property type="match status" value="1"/>
</dbReference>
<name>A0A6I9SHY0_ELAGV</name>
<keyword evidence="3" id="KW-0808">Transferase</keyword>
<dbReference type="InterPro" id="IPR000719">
    <property type="entry name" value="Prot_kinase_dom"/>
</dbReference>
<dbReference type="RefSeq" id="XP_010939901.1">
    <property type="nucleotide sequence ID" value="XM_010941599.3"/>
</dbReference>
<feature type="compositionally biased region" description="Basic and acidic residues" evidence="8">
    <location>
        <begin position="387"/>
        <end position="398"/>
    </location>
</feature>
<evidence type="ECO:0000256" key="5">
    <source>
        <dbReference type="ARBA" id="ARBA00022777"/>
    </source>
</evidence>
<proteinExistence type="predicted"/>
<dbReference type="GO" id="GO:0005524">
    <property type="term" value="F:ATP binding"/>
    <property type="evidence" value="ECO:0007669"/>
    <property type="project" value="UniProtKB-KW"/>
</dbReference>
<evidence type="ECO:0000256" key="6">
    <source>
        <dbReference type="ARBA" id="ARBA00022821"/>
    </source>
</evidence>
<dbReference type="InterPro" id="IPR001245">
    <property type="entry name" value="Ser-Thr/Tyr_kinase_cat_dom"/>
</dbReference>
<evidence type="ECO:0000256" key="3">
    <source>
        <dbReference type="ARBA" id="ARBA00022679"/>
    </source>
</evidence>
<evidence type="ECO:0000256" key="1">
    <source>
        <dbReference type="ARBA" id="ARBA00012513"/>
    </source>
</evidence>
<dbReference type="EC" id="2.7.11.1" evidence="1"/>
<organism evidence="10 11">
    <name type="scientific">Elaeis guineensis var. tenera</name>
    <name type="common">Oil palm</name>
    <dbReference type="NCBI Taxonomy" id="51953"/>
    <lineage>
        <taxon>Eukaryota</taxon>
        <taxon>Viridiplantae</taxon>
        <taxon>Streptophyta</taxon>
        <taxon>Embryophyta</taxon>
        <taxon>Tracheophyta</taxon>
        <taxon>Spermatophyta</taxon>
        <taxon>Magnoliopsida</taxon>
        <taxon>Liliopsida</taxon>
        <taxon>Arecaceae</taxon>
        <taxon>Arecoideae</taxon>
        <taxon>Cocoseae</taxon>
        <taxon>Elaeidinae</taxon>
        <taxon>Elaeis</taxon>
    </lineage>
</organism>